<feature type="domain" description="Glycosyl hydrolase 94 catalytic" evidence="3">
    <location>
        <begin position="2"/>
        <end position="61"/>
    </location>
</feature>
<evidence type="ECO:0000256" key="1">
    <source>
        <dbReference type="ARBA" id="ARBA00022676"/>
    </source>
</evidence>
<dbReference type="InterPro" id="IPR052047">
    <property type="entry name" value="GH94_Enzymes"/>
</dbReference>
<dbReference type="GO" id="GO:0005975">
    <property type="term" value="P:carbohydrate metabolic process"/>
    <property type="evidence" value="ECO:0007669"/>
    <property type="project" value="InterPro"/>
</dbReference>
<dbReference type="InterPro" id="IPR008928">
    <property type="entry name" value="6-hairpin_glycosidase_sf"/>
</dbReference>
<organism evidence="4">
    <name type="scientific">mine drainage metagenome</name>
    <dbReference type="NCBI Taxonomy" id="410659"/>
    <lineage>
        <taxon>unclassified sequences</taxon>
        <taxon>metagenomes</taxon>
        <taxon>ecological metagenomes</taxon>
    </lineage>
</organism>
<dbReference type="AlphaFoldDB" id="T1AJM9"/>
<dbReference type="SUPFAM" id="SSF48208">
    <property type="entry name" value="Six-hairpin glycosidases"/>
    <property type="match status" value="1"/>
</dbReference>
<dbReference type="PANTHER" id="PTHR37469">
    <property type="entry name" value="CELLOBIONIC ACID PHOSPHORYLASE-RELATED"/>
    <property type="match status" value="1"/>
</dbReference>
<evidence type="ECO:0000313" key="4">
    <source>
        <dbReference type="EMBL" id="EQD60741.1"/>
    </source>
</evidence>
<proteinExistence type="predicted"/>
<dbReference type="Pfam" id="PF17167">
    <property type="entry name" value="Glyco_hydro_94"/>
    <property type="match status" value="1"/>
</dbReference>
<dbReference type="InterPro" id="IPR033432">
    <property type="entry name" value="GH94_catalytic"/>
</dbReference>
<dbReference type="InterPro" id="IPR012341">
    <property type="entry name" value="6hp_glycosidase-like_sf"/>
</dbReference>
<evidence type="ECO:0000259" key="3">
    <source>
        <dbReference type="Pfam" id="PF17167"/>
    </source>
</evidence>
<dbReference type="Gene3D" id="2.60.420.10">
    <property type="entry name" value="Maltose phosphorylase, domain 3"/>
    <property type="match status" value="1"/>
</dbReference>
<feature type="non-terminal residue" evidence="4">
    <location>
        <position position="1"/>
    </location>
</feature>
<reference evidence="4" key="2">
    <citation type="journal article" date="2014" name="ISME J.">
        <title>Microbial stratification in low pH oxic and suboxic macroscopic growths along an acid mine drainage.</title>
        <authorList>
            <person name="Mendez-Garcia C."/>
            <person name="Mesa V."/>
            <person name="Sprenger R.R."/>
            <person name="Richter M."/>
            <person name="Diez M.S."/>
            <person name="Solano J."/>
            <person name="Bargiela R."/>
            <person name="Golyshina O.V."/>
            <person name="Manteca A."/>
            <person name="Ramos J.L."/>
            <person name="Gallego J.R."/>
            <person name="Llorente I."/>
            <person name="Martins Dos Santos V.A."/>
            <person name="Jensen O.N."/>
            <person name="Pelaez A.I."/>
            <person name="Sanchez J."/>
            <person name="Ferrer M."/>
        </authorList>
    </citation>
    <scope>NUCLEOTIDE SEQUENCE</scope>
</reference>
<protein>
    <submittedName>
        <fullName evidence="4">Glycosyltransferase 36</fullName>
    </submittedName>
</protein>
<dbReference type="PANTHER" id="PTHR37469:SF2">
    <property type="entry name" value="CELLOBIONIC ACID PHOSPHORYLASE"/>
    <property type="match status" value="1"/>
</dbReference>
<evidence type="ECO:0000256" key="2">
    <source>
        <dbReference type="ARBA" id="ARBA00022679"/>
    </source>
</evidence>
<accession>T1AJM9</accession>
<keyword evidence="2 4" id="KW-0808">Transferase</keyword>
<gene>
    <name evidence="4" type="ORF">B1A_10008</name>
</gene>
<keyword evidence="1" id="KW-0328">Glycosyltransferase</keyword>
<dbReference type="Gene3D" id="1.50.10.10">
    <property type="match status" value="1"/>
</dbReference>
<dbReference type="GO" id="GO:0016757">
    <property type="term" value="F:glycosyltransferase activity"/>
    <property type="evidence" value="ECO:0007669"/>
    <property type="project" value="UniProtKB-KW"/>
</dbReference>
<name>T1AJM9_9ZZZZ</name>
<dbReference type="EMBL" id="AUZX01007126">
    <property type="protein sequence ID" value="EQD60741.1"/>
    <property type="molecule type" value="Genomic_DNA"/>
</dbReference>
<reference evidence="4" key="1">
    <citation type="submission" date="2013-08" db="EMBL/GenBank/DDBJ databases">
        <authorList>
            <person name="Mendez C."/>
            <person name="Richter M."/>
            <person name="Ferrer M."/>
            <person name="Sanchez J."/>
        </authorList>
    </citation>
    <scope>NUCLEOTIDE SEQUENCE</scope>
</reference>
<comment type="caution">
    <text evidence="4">The sequence shown here is derived from an EMBL/GenBank/DDBJ whole genome shotgun (WGS) entry which is preliminary data.</text>
</comment>
<sequence length="140" mass="15805">GMINPVHHARSAADIGIYKLEPYVMAADVYAAPPHMGRGGWSWYTGSAGWMYRLIVESLLGLRREGEHLRLAPVLPADWRSFGLDYRYHDTIYRITVLQTDDLDGGSQLSLDSTVQEQQSIVLIDDGLEHRVEIRHRSGT</sequence>